<dbReference type="KEGG" id="srub:C2R22_12800"/>
<evidence type="ECO:0000313" key="1">
    <source>
        <dbReference type="EMBL" id="AUV82412.1"/>
    </source>
</evidence>
<dbReference type="EMBL" id="CP026309">
    <property type="protein sequence ID" value="AUV82412.1"/>
    <property type="molecule type" value="Genomic_DNA"/>
</dbReference>
<dbReference type="Proteomes" id="UP000236584">
    <property type="component" value="Chromosome"/>
</dbReference>
<dbReference type="PROSITE" id="PS51257">
    <property type="entry name" value="PROKAR_LIPOPROTEIN"/>
    <property type="match status" value="1"/>
</dbReference>
<organism evidence="1 2">
    <name type="scientific">Salinigranum rubrum</name>
    <dbReference type="NCBI Taxonomy" id="755307"/>
    <lineage>
        <taxon>Archaea</taxon>
        <taxon>Methanobacteriati</taxon>
        <taxon>Methanobacteriota</taxon>
        <taxon>Stenosarchaea group</taxon>
        <taxon>Halobacteria</taxon>
        <taxon>Halobacteriales</taxon>
        <taxon>Haloferacaceae</taxon>
        <taxon>Salinigranum</taxon>
    </lineage>
</organism>
<protein>
    <submittedName>
        <fullName evidence="1">Uncharacterized protein</fullName>
    </submittedName>
</protein>
<proteinExistence type="predicted"/>
<evidence type="ECO:0000313" key="2">
    <source>
        <dbReference type="Proteomes" id="UP000236584"/>
    </source>
</evidence>
<sequence length="93" mass="9167">MGLLRWGMVCFGVGVFLASVAGVVGGVTLGCTEVFCENPQPAFAVTGVSLSGIAVFDGCNTCQLNPAVVGGLVLSVLGVVVGGVGIVGDLTHE</sequence>
<name>A0A2I8VKF8_9EURY</name>
<reference evidence="1 2" key="1">
    <citation type="submission" date="2018-01" db="EMBL/GenBank/DDBJ databases">
        <title>Complete genome sequence of Salinigranum rubrum GX10T, an extremely halophilic archaeon isolated from a marine solar saltern.</title>
        <authorList>
            <person name="Han S."/>
        </authorList>
    </citation>
    <scope>NUCLEOTIDE SEQUENCE [LARGE SCALE GENOMIC DNA]</scope>
    <source>
        <strain evidence="1 2">GX10</strain>
    </source>
</reference>
<keyword evidence="2" id="KW-1185">Reference proteome</keyword>
<dbReference type="OrthoDB" id="342995at2157"/>
<gene>
    <name evidence="1" type="ORF">C2R22_12800</name>
</gene>
<accession>A0A2I8VKF8</accession>
<dbReference type="AlphaFoldDB" id="A0A2I8VKF8"/>
<dbReference type="GeneID" id="35592985"/>
<dbReference type="RefSeq" id="WP_103426101.1">
    <property type="nucleotide sequence ID" value="NZ_CP026309.1"/>
</dbReference>